<keyword evidence="1" id="KW-0472">Membrane</keyword>
<dbReference type="PATRIC" id="fig|1046596.6.peg.2473"/>
<reference evidence="2 3" key="1">
    <citation type="journal article" date="2015" name="Genome Announc.">
        <title>Expanding the biotechnology potential of lactobacilli through comparative genomics of 213 strains and associated genera.</title>
        <authorList>
            <person name="Sun Z."/>
            <person name="Harris H.M."/>
            <person name="McCann A."/>
            <person name="Guo C."/>
            <person name="Argimon S."/>
            <person name="Zhang W."/>
            <person name="Yang X."/>
            <person name="Jeffery I.B."/>
            <person name="Cooney J.C."/>
            <person name="Kagawa T.F."/>
            <person name="Liu W."/>
            <person name="Song Y."/>
            <person name="Salvetti E."/>
            <person name="Wrobel A."/>
            <person name="Rasinkangas P."/>
            <person name="Parkhill J."/>
            <person name="Rea M.C."/>
            <person name="O'Sullivan O."/>
            <person name="Ritari J."/>
            <person name="Douillard F.P."/>
            <person name="Paul Ross R."/>
            <person name="Yang R."/>
            <person name="Briner A.E."/>
            <person name="Felis G.E."/>
            <person name="de Vos W.M."/>
            <person name="Barrangou R."/>
            <person name="Klaenhammer T.R."/>
            <person name="Caufield P.W."/>
            <person name="Cui Y."/>
            <person name="Zhang H."/>
            <person name="O'Toole P.W."/>
        </authorList>
    </citation>
    <scope>NUCLEOTIDE SEQUENCE [LARGE SCALE GENOMIC DNA]</scope>
    <source>
        <strain evidence="2 3">DSM 20444</strain>
    </source>
</reference>
<dbReference type="Proteomes" id="UP000050898">
    <property type="component" value="Unassembled WGS sequence"/>
</dbReference>
<organism evidence="2 3">
    <name type="scientific">Liquorilactobacillus mali KCTC 3596 = DSM 20444</name>
    <dbReference type="NCBI Taxonomy" id="1046596"/>
    <lineage>
        <taxon>Bacteria</taxon>
        <taxon>Bacillati</taxon>
        <taxon>Bacillota</taxon>
        <taxon>Bacilli</taxon>
        <taxon>Lactobacillales</taxon>
        <taxon>Lactobacillaceae</taxon>
        <taxon>Liquorilactobacillus</taxon>
    </lineage>
</organism>
<protein>
    <submittedName>
        <fullName evidence="2">Branched chain amino acid ABC transporter</fullName>
    </submittedName>
</protein>
<comment type="caution">
    <text evidence="2">The sequence shown here is derived from an EMBL/GenBank/DDBJ whole genome shotgun (WGS) entry which is preliminary data.</text>
</comment>
<dbReference type="InterPro" id="IPR008407">
    <property type="entry name" value="Brnchd-chn_aa_trnsp_AzlD"/>
</dbReference>
<dbReference type="AlphaFoldDB" id="A0A0R2E5R3"/>
<evidence type="ECO:0000256" key="1">
    <source>
        <dbReference type="SAM" id="Phobius"/>
    </source>
</evidence>
<accession>A0A0R2E5R3</accession>
<feature type="transmembrane region" description="Helical" evidence="1">
    <location>
        <begin position="12"/>
        <end position="34"/>
    </location>
</feature>
<name>A0A0R2E5R3_9LACO</name>
<evidence type="ECO:0000313" key="2">
    <source>
        <dbReference type="EMBL" id="KRN10603.1"/>
    </source>
</evidence>
<evidence type="ECO:0000313" key="3">
    <source>
        <dbReference type="Proteomes" id="UP000050898"/>
    </source>
</evidence>
<dbReference type="EMBL" id="AYYH01000008">
    <property type="protein sequence ID" value="KRN10603.1"/>
    <property type="molecule type" value="Genomic_DNA"/>
</dbReference>
<keyword evidence="1" id="KW-0812">Transmembrane</keyword>
<gene>
    <name evidence="2" type="ORF">FD00_GL002352</name>
</gene>
<keyword evidence="3" id="KW-1185">Reference proteome</keyword>
<sequence length="83" mass="9089">MILKKYKLNEKAVSFLSFVPITIMSALWFESLFVQHLGQLPGLDIENLVASVPTILSAILTRSLLVIVVVGIISLALIRVIGI</sequence>
<dbReference type="Pfam" id="PF05437">
    <property type="entry name" value="AzlD"/>
    <property type="match status" value="1"/>
</dbReference>
<keyword evidence="1" id="KW-1133">Transmembrane helix</keyword>
<proteinExistence type="predicted"/>
<feature type="transmembrane region" description="Helical" evidence="1">
    <location>
        <begin position="54"/>
        <end position="78"/>
    </location>
</feature>